<name>A0ABY8F282_MALFU</name>
<feature type="compositionally biased region" description="Polar residues" evidence="3">
    <location>
        <begin position="253"/>
        <end position="262"/>
    </location>
</feature>
<dbReference type="SMART" id="SM00239">
    <property type="entry name" value="C2"/>
    <property type="match status" value="1"/>
</dbReference>
<sequence>MVVAGRDAGARAPRLVRRRGGAPPTPTTAWHDGTGGRWCASCSRRYVARAALTQKNLPNKRAIGKQDPYAELCVGSDTQCTQPDRRGGQHPLWDEQLHFEIYDAMQHMLTPEAPPTAGHTLGLACYAHDKEPVLIGAASLPLDHVLTHGEHDQWVMLSKNERYAGEVYLELTFYSLDIPKYGNLGHGRPHAPPANRTLSPPQLPIGTAVRTTSTSHSRTLPPRRASHEVPRALQVGTPSPVQTYTPPYAPQTMRHSSASTITPERPPVARPPHRAWTVDSPEYAHPAAHAPGTPPPAWPPPTTEAARAPMPRTASGTRSPLPSHTPPFAHMRSNSTPGLVAAPARSPGTQGLSPIPSASLLPRSPSAPSAPWGFAPRSPSASWSVPRSPSAQWLQPLAADESASSSNAPDLLSQWNTATDTSVDDASWASASYTRPVIPTTPADVAAVAAVARTLPHAAHVSAHEAIYGNSWSLDRSRPLPSPRMASMRRPLPQPGAGAAAAEARAAPVTPVTPASPSAAWRPPPPPVHPRSTPPRMQRAASASQSASQPPSQPSSPLLPPRAPRASTPGGASPPARSSTPVRTASPVGVSSPLASAVPITSTTALAAADQIPRASTPVPATERPPPPYMPTLANALLSVSLSASAPAAPPPALQALSPPAVAASPVPPPLPPRRASGAAQVPPPVPPK</sequence>
<feature type="region of interest" description="Disordered" evidence="3">
    <location>
        <begin position="473"/>
        <end position="632"/>
    </location>
</feature>
<feature type="compositionally biased region" description="Low complexity" evidence="3">
    <location>
        <begin position="654"/>
        <end position="665"/>
    </location>
</feature>
<dbReference type="PROSITE" id="PS50004">
    <property type="entry name" value="C2"/>
    <property type="match status" value="1"/>
</dbReference>
<dbReference type="Pfam" id="PF00168">
    <property type="entry name" value="C2"/>
    <property type="match status" value="1"/>
</dbReference>
<evidence type="ECO:0000256" key="1">
    <source>
        <dbReference type="ARBA" id="ARBA00022723"/>
    </source>
</evidence>
<feature type="region of interest" description="Disordered" evidence="3">
    <location>
        <begin position="1"/>
        <end position="30"/>
    </location>
</feature>
<reference evidence="5 6" key="1">
    <citation type="journal article" date="2020" name="Elife">
        <title>Loss of centromere function drives karyotype evolution in closely related Malassezia species.</title>
        <authorList>
            <person name="Sankaranarayanan S.R."/>
            <person name="Ianiri G."/>
            <person name="Coelho M.A."/>
            <person name="Reza M.H."/>
            <person name="Thimmappa B.C."/>
            <person name="Ganguly P."/>
            <person name="Vadnala R.N."/>
            <person name="Sun S."/>
            <person name="Siddharthan R."/>
            <person name="Tellgren-Roth C."/>
            <person name="Dawson T.L."/>
            <person name="Heitman J."/>
            <person name="Sanyal K."/>
        </authorList>
    </citation>
    <scope>NUCLEOTIDE SEQUENCE [LARGE SCALE GENOMIC DNA]</scope>
    <source>
        <strain evidence="5">CBS14141</strain>
    </source>
</reference>
<feature type="compositionally biased region" description="Polar residues" evidence="3">
    <location>
        <begin position="379"/>
        <end position="388"/>
    </location>
</feature>
<dbReference type="PANTHER" id="PTHR46502:SF2">
    <property type="entry name" value="16 KDA PHLOEM PROTEIN 2"/>
    <property type="match status" value="1"/>
</dbReference>
<dbReference type="PANTHER" id="PTHR46502">
    <property type="entry name" value="C2 DOMAIN-CONTAINING"/>
    <property type="match status" value="1"/>
</dbReference>
<feature type="region of interest" description="Disordered" evidence="3">
    <location>
        <begin position="209"/>
        <end position="228"/>
    </location>
</feature>
<accession>A0ABY8F282</accession>
<feature type="region of interest" description="Disordered" evidence="3">
    <location>
        <begin position="251"/>
        <end position="388"/>
    </location>
</feature>
<keyword evidence="6" id="KW-1185">Reference proteome</keyword>
<dbReference type="SUPFAM" id="SSF49562">
    <property type="entry name" value="C2 domain (Calcium/lipid-binding domain, CaLB)"/>
    <property type="match status" value="1"/>
</dbReference>
<dbReference type="InterPro" id="IPR000008">
    <property type="entry name" value="C2_dom"/>
</dbReference>
<feature type="compositionally biased region" description="Low complexity" evidence="3">
    <location>
        <begin position="495"/>
        <end position="521"/>
    </location>
</feature>
<feature type="compositionally biased region" description="Pro residues" evidence="3">
    <location>
        <begin position="551"/>
        <end position="563"/>
    </location>
</feature>
<gene>
    <name evidence="5" type="ORF">GLX27_004383</name>
</gene>
<protein>
    <recommendedName>
        <fullName evidence="4">C2 domain-containing protein</fullName>
    </recommendedName>
</protein>
<dbReference type="InterPro" id="IPR035892">
    <property type="entry name" value="C2_domain_sf"/>
</dbReference>
<feature type="compositionally biased region" description="Low complexity" evidence="3">
    <location>
        <begin position="303"/>
        <end position="314"/>
    </location>
</feature>
<keyword evidence="1" id="KW-0479">Metal-binding</keyword>
<evidence type="ECO:0000256" key="2">
    <source>
        <dbReference type="ARBA" id="ARBA00022837"/>
    </source>
</evidence>
<feature type="compositionally biased region" description="Low complexity" evidence="3">
    <location>
        <begin position="352"/>
        <end position="371"/>
    </location>
</feature>
<feature type="region of interest" description="Disordered" evidence="3">
    <location>
        <begin position="644"/>
        <end position="689"/>
    </location>
</feature>
<evidence type="ECO:0000313" key="5">
    <source>
        <dbReference type="EMBL" id="WFD49698.1"/>
    </source>
</evidence>
<dbReference type="Proteomes" id="UP000818624">
    <property type="component" value="Chromosome 6"/>
</dbReference>
<feature type="compositionally biased region" description="Pro residues" evidence="3">
    <location>
        <begin position="292"/>
        <end position="302"/>
    </location>
</feature>
<proteinExistence type="predicted"/>
<evidence type="ECO:0000313" key="6">
    <source>
        <dbReference type="Proteomes" id="UP000818624"/>
    </source>
</evidence>
<keyword evidence="2" id="KW-0106">Calcium</keyword>
<evidence type="ECO:0000256" key="3">
    <source>
        <dbReference type="SAM" id="MobiDB-lite"/>
    </source>
</evidence>
<dbReference type="EMBL" id="CP046239">
    <property type="protein sequence ID" value="WFD49698.1"/>
    <property type="molecule type" value="Genomic_DNA"/>
</dbReference>
<dbReference type="Gene3D" id="2.60.40.150">
    <property type="entry name" value="C2 domain"/>
    <property type="match status" value="1"/>
</dbReference>
<feature type="compositionally biased region" description="Pro residues" evidence="3">
    <location>
        <begin position="522"/>
        <end position="533"/>
    </location>
</feature>
<organism evidence="5 6">
    <name type="scientific">Malassezia furfur</name>
    <name type="common">Pityriasis versicolor infection agent</name>
    <name type="synonym">Pityrosporum furfur</name>
    <dbReference type="NCBI Taxonomy" id="55194"/>
    <lineage>
        <taxon>Eukaryota</taxon>
        <taxon>Fungi</taxon>
        <taxon>Dikarya</taxon>
        <taxon>Basidiomycota</taxon>
        <taxon>Ustilaginomycotina</taxon>
        <taxon>Malasseziomycetes</taxon>
        <taxon>Malasseziales</taxon>
        <taxon>Malasseziaceae</taxon>
        <taxon>Malassezia</taxon>
    </lineage>
</organism>
<feature type="domain" description="C2" evidence="4">
    <location>
        <begin position="22"/>
        <end position="155"/>
    </location>
</feature>
<evidence type="ECO:0000259" key="4">
    <source>
        <dbReference type="PROSITE" id="PS50004"/>
    </source>
</evidence>
<feature type="compositionally biased region" description="Low complexity" evidence="3">
    <location>
        <begin position="534"/>
        <end position="550"/>
    </location>
</feature>
<feature type="compositionally biased region" description="Polar residues" evidence="3">
    <location>
        <begin position="209"/>
        <end position="218"/>
    </location>
</feature>